<keyword evidence="1" id="KW-0472">Membrane</keyword>
<reference evidence="2 3" key="1">
    <citation type="journal article" date="2013" name="Curr. Biol.">
        <title>The Genome of the Foraminiferan Reticulomyxa filosa.</title>
        <authorList>
            <person name="Glockner G."/>
            <person name="Hulsmann N."/>
            <person name="Schleicher M."/>
            <person name="Noegel A.A."/>
            <person name="Eichinger L."/>
            <person name="Gallinger C."/>
            <person name="Pawlowski J."/>
            <person name="Sierra R."/>
            <person name="Euteneuer U."/>
            <person name="Pillet L."/>
            <person name="Moustafa A."/>
            <person name="Platzer M."/>
            <person name="Groth M."/>
            <person name="Szafranski K."/>
            <person name="Schliwa M."/>
        </authorList>
    </citation>
    <scope>NUCLEOTIDE SEQUENCE [LARGE SCALE GENOMIC DNA]</scope>
</reference>
<comment type="caution">
    <text evidence="2">The sequence shown here is derived from an EMBL/GenBank/DDBJ whole genome shotgun (WGS) entry which is preliminary data.</text>
</comment>
<keyword evidence="1" id="KW-0812">Transmembrane</keyword>
<evidence type="ECO:0000313" key="3">
    <source>
        <dbReference type="Proteomes" id="UP000023152"/>
    </source>
</evidence>
<dbReference type="AlphaFoldDB" id="X6M4F9"/>
<evidence type="ECO:0000313" key="2">
    <source>
        <dbReference type="EMBL" id="ETO08352.1"/>
    </source>
</evidence>
<keyword evidence="3" id="KW-1185">Reference proteome</keyword>
<dbReference type="Proteomes" id="UP000023152">
    <property type="component" value="Unassembled WGS sequence"/>
</dbReference>
<sequence length="257" mass="29209">IECKSGYFNGKMKPSLVYAIVLIILRVLTAVLAMSSESNVAKENSNENDPTYSNNHDYMGALLLSLNKLANHSVGQMWKSKMWKCVKCPQCLDNVTEISVQLKHASLRKQQGQKHLKKKNVHEKKKRFLRTSRKVRGMIYCTYDGFDLKWICKKQKHSLCAGIEVDVVVIVISAPQSNGIYKWFVQPGTQITFDFWLVIDCSSTTMKRMPNLAINNASMAAILHFQLIALESKEWLFQIYSKPTSPSRLLSLTCATL</sequence>
<organism evidence="2 3">
    <name type="scientific">Reticulomyxa filosa</name>
    <dbReference type="NCBI Taxonomy" id="46433"/>
    <lineage>
        <taxon>Eukaryota</taxon>
        <taxon>Sar</taxon>
        <taxon>Rhizaria</taxon>
        <taxon>Retaria</taxon>
        <taxon>Foraminifera</taxon>
        <taxon>Monothalamids</taxon>
        <taxon>Reticulomyxidae</taxon>
        <taxon>Reticulomyxa</taxon>
    </lineage>
</organism>
<feature type="non-terminal residue" evidence="2">
    <location>
        <position position="1"/>
    </location>
</feature>
<feature type="transmembrane region" description="Helical" evidence="1">
    <location>
        <begin position="15"/>
        <end position="34"/>
    </location>
</feature>
<gene>
    <name evidence="2" type="ORF">RFI_29037</name>
</gene>
<proteinExistence type="predicted"/>
<keyword evidence="1" id="KW-1133">Transmembrane helix</keyword>
<evidence type="ECO:0000256" key="1">
    <source>
        <dbReference type="SAM" id="Phobius"/>
    </source>
</evidence>
<accession>X6M4F9</accession>
<dbReference type="EMBL" id="ASPP01025119">
    <property type="protein sequence ID" value="ETO08352.1"/>
    <property type="molecule type" value="Genomic_DNA"/>
</dbReference>
<name>X6M4F9_RETFI</name>
<protein>
    <submittedName>
        <fullName evidence="2">Uncharacterized protein</fullName>
    </submittedName>
</protein>